<comment type="caution">
    <text evidence="1">The sequence shown here is derived from an EMBL/GenBank/DDBJ whole genome shotgun (WGS) entry which is preliminary data.</text>
</comment>
<dbReference type="EMBL" id="JANQDX010000001">
    <property type="protein sequence ID" value="KAL0928364.1"/>
    <property type="molecule type" value="Genomic_DNA"/>
</dbReference>
<organism evidence="1 2">
    <name type="scientific">Dendrobium thyrsiflorum</name>
    <name type="common">Pinecone-like raceme dendrobium</name>
    <name type="synonym">Orchid</name>
    <dbReference type="NCBI Taxonomy" id="117978"/>
    <lineage>
        <taxon>Eukaryota</taxon>
        <taxon>Viridiplantae</taxon>
        <taxon>Streptophyta</taxon>
        <taxon>Embryophyta</taxon>
        <taxon>Tracheophyta</taxon>
        <taxon>Spermatophyta</taxon>
        <taxon>Magnoliopsida</taxon>
        <taxon>Liliopsida</taxon>
        <taxon>Asparagales</taxon>
        <taxon>Orchidaceae</taxon>
        <taxon>Epidendroideae</taxon>
        <taxon>Malaxideae</taxon>
        <taxon>Dendrobiinae</taxon>
        <taxon>Dendrobium</taxon>
    </lineage>
</organism>
<dbReference type="Proteomes" id="UP001552299">
    <property type="component" value="Unassembled WGS sequence"/>
</dbReference>
<evidence type="ECO:0000313" key="1">
    <source>
        <dbReference type="EMBL" id="KAL0928364.1"/>
    </source>
</evidence>
<evidence type="ECO:0000313" key="2">
    <source>
        <dbReference type="Proteomes" id="UP001552299"/>
    </source>
</evidence>
<keyword evidence="2" id="KW-1185">Reference proteome</keyword>
<sequence length="72" mass="8260">MSPDQGPEVLLEGIQYRPSVQNHSLFPQIYKPCHSRKSINRAPFLLENGHLDPKLQEIKREIEDRSCPLAPP</sequence>
<name>A0ABD0VTG8_DENTH</name>
<reference evidence="1 2" key="1">
    <citation type="journal article" date="2024" name="Plant Biotechnol. J.">
        <title>Dendrobium thyrsiflorum genome and its molecular insights into genes involved in important horticultural traits.</title>
        <authorList>
            <person name="Chen B."/>
            <person name="Wang J.Y."/>
            <person name="Zheng P.J."/>
            <person name="Li K.L."/>
            <person name="Liang Y.M."/>
            <person name="Chen X.F."/>
            <person name="Zhang C."/>
            <person name="Zhao X."/>
            <person name="He X."/>
            <person name="Zhang G.Q."/>
            <person name="Liu Z.J."/>
            <person name="Xu Q."/>
        </authorList>
    </citation>
    <scope>NUCLEOTIDE SEQUENCE [LARGE SCALE GENOMIC DNA]</scope>
    <source>
        <strain evidence="1">GZMU011</strain>
    </source>
</reference>
<proteinExistence type="predicted"/>
<accession>A0ABD0VTG8</accession>
<dbReference type="AlphaFoldDB" id="A0ABD0VTG8"/>
<gene>
    <name evidence="1" type="ORF">M5K25_000240</name>
</gene>
<protein>
    <submittedName>
        <fullName evidence="1">Uncharacterized protein</fullName>
    </submittedName>
</protein>